<dbReference type="OrthoDB" id="543156at2759"/>
<dbReference type="PANTHER" id="PTHR43130:SF15">
    <property type="entry name" value="THIJ_PFPI FAMILY PROTEIN (AFU_ORTHOLOGUE AFUA_5G14240)"/>
    <property type="match status" value="1"/>
</dbReference>
<dbReference type="InterPro" id="IPR052158">
    <property type="entry name" value="INH-QAR"/>
</dbReference>
<dbReference type="PANTHER" id="PTHR43130">
    <property type="entry name" value="ARAC-FAMILY TRANSCRIPTIONAL REGULATOR"/>
    <property type="match status" value="1"/>
</dbReference>
<dbReference type="InterPro" id="IPR029062">
    <property type="entry name" value="Class_I_gatase-like"/>
</dbReference>
<dbReference type="Gene3D" id="3.40.50.880">
    <property type="match status" value="1"/>
</dbReference>
<reference evidence="2" key="1">
    <citation type="journal article" date="2021" name="Nat. Commun.">
        <title>Genetic determinants of endophytism in the Arabidopsis root mycobiome.</title>
        <authorList>
            <person name="Mesny F."/>
            <person name="Miyauchi S."/>
            <person name="Thiergart T."/>
            <person name="Pickel B."/>
            <person name="Atanasova L."/>
            <person name="Karlsson M."/>
            <person name="Huettel B."/>
            <person name="Barry K.W."/>
            <person name="Haridas S."/>
            <person name="Chen C."/>
            <person name="Bauer D."/>
            <person name="Andreopoulos W."/>
            <person name="Pangilinan J."/>
            <person name="LaButti K."/>
            <person name="Riley R."/>
            <person name="Lipzen A."/>
            <person name="Clum A."/>
            <person name="Drula E."/>
            <person name="Henrissat B."/>
            <person name="Kohler A."/>
            <person name="Grigoriev I.V."/>
            <person name="Martin F.M."/>
            <person name="Hacquard S."/>
        </authorList>
    </citation>
    <scope>NUCLEOTIDE SEQUENCE</scope>
    <source>
        <strain evidence="2">MPI-CAGE-CH-0235</strain>
    </source>
</reference>
<accession>A0A8K0WLU3</accession>
<evidence type="ECO:0000259" key="1">
    <source>
        <dbReference type="Pfam" id="PF01965"/>
    </source>
</evidence>
<dbReference type="EMBL" id="JAGPNK010000013">
    <property type="protein sequence ID" value="KAH7309643.1"/>
    <property type="molecule type" value="Genomic_DNA"/>
</dbReference>
<organism evidence="2 3">
    <name type="scientific">Stachybotrys elegans</name>
    <dbReference type="NCBI Taxonomy" id="80388"/>
    <lineage>
        <taxon>Eukaryota</taxon>
        <taxon>Fungi</taxon>
        <taxon>Dikarya</taxon>
        <taxon>Ascomycota</taxon>
        <taxon>Pezizomycotina</taxon>
        <taxon>Sordariomycetes</taxon>
        <taxon>Hypocreomycetidae</taxon>
        <taxon>Hypocreales</taxon>
        <taxon>Stachybotryaceae</taxon>
        <taxon>Stachybotrys</taxon>
    </lineage>
</organism>
<protein>
    <submittedName>
        <fullName evidence="2">Class I glutamine amidotransferase-like protein</fullName>
    </submittedName>
</protein>
<dbReference type="AlphaFoldDB" id="A0A8K0WLU3"/>
<dbReference type="SUPFAM" id="SSF52317">
    <property type="entry name" value="Class I glutamine amidotransferase-like"/>
    <property type="match status" value="1"/>
</dbReference>
<dbReference type="CDD" id="cd03139">
    <property type="entry name" value="GATase1_PfpI_2"/>
    <property type="match status" value="1"/>
</dbReference>
<evidence type="ECO:0000313" key="2">
    <source>
        <dbReference type="EMBL" id="KAH7309643.1"/>
    </source>
</evidence>
<dbReference type="Proteomes" id="UP000813444">
    <property type="component" value="Unassembled WGS sequence"/>
</dbReference>
<keyword evidence="3" id="KW-1185">Reference proteome</keyword>
<name>A0A8K0WLU3_9HYPO</name>
<sequence length="224" mass="24575">MVLFPAFTAIDVFGPLNALNLLSIQHNMTLAMVSHDMKPISIDRTIIDGVGYGNLASSASPFFTEYVLPSHTFDNATDFDVIMVPGGGGTRNLTATQPAVDWLSTQLGDSGEEGWPSYVMTICTGTALLSRTLKIGGKNATTNKAAFNWVKTQQGAQDVNWIPRARWVVDGKLWTSSGVSAGTDMTLGWIEHVHGRNESERVRLLMEWNALDQEDDPFADYYDL</sequence>
<comment type="caution">
    <text evidence="2">The sequence shown here is derived from an EMBL/GenBank/DDBJ whole genome shotgun (WGS) entry which is preliminary data.</text>
</comment>
<proteinExistence type="predicted"/>
<evidence type="ECO:0000313" key="3">
    <source>
        <dbReference type="Proteomes" id="UP000813444"/>
    </source>
</evidence>
<dbReference type="Pfam" id="PF01965">
    <property type="entry name" value="DJ-1_PfpI"/>
    <property type="match status" value="1"/>
</dbReference>
<gene>
    <name evidence="2" type="ORF">B0I35DRAFT_453318</name>
</gene>
<keyword evidence="2" id="KW-0315">Glutamine amidotransferase</keyword>
<feature type="domain" description="DJ-1/PfpI" evidence="1">
    <location>
        <begin position="65"/>
        <end position="190"/>
    </location>
</feature>
<dbReference type="InterPro" id="IPR002818">
    <property type="entry name" value="DJ-1/PfpI"/>
</dbReference>